<reference evidence="2 3" key="1">
    <citation type="submission" date="2020-08" db="EMBL/GenBank/DDBJ databases">
        <title>Genomic Encyclopedia of Type Strains, Phase IV (KMG-IV): sequencing the most valuable type-strain genomes for metagenomic binning, comparative biology and taxonomic classification.</title>
        <authorList>
            <person name="Goeker M."/>
        </authorList>
    </citation>
    <scope>NUCLEOTIDE SEQUENCE [LARGE SCALE GENOMIC DNA]</scope>
    <source>
        <strain evidence="2 3">DSM 100211</strain>
    </source>
</reference>
<keyword evidence="1" id="KW-1133">Transmembrane helix</keyword>
<proteinExistence type="predicted"/>
<evidence type="ECO:0000313" key="3">
    <source>
        <dbReference type="Proteomes" id="UP000574761"/>
    </source>
</evidence>
<feature type="transmembrane region" description="Helical" evidence="1">
    <location>
        <begin position="6"/>
        <end position="25"/>
    </location>
</feature>
<name>A0A7W6DFG6_9HYPH</name>
<keyword evidence="1" id="KW-0812">Transmembrane</keyword>
<dbReference type="AlphaFoldDB" id="A0A7W6DFG6"/>
<keyword evidence="3" id="KW-1185">Reference proteome</keyword>
<organism evidence="2 3">
    <name type="scientific">Mycoplana azooxidifex</name>
    <dbReference type="NCBI Taxonomy" id="1636188"/>
    <lineage>
        <taxon>Bacteria</taxon>
        <taxon>Pseudomonadati</taxon>
        <taxon>Pseudomonadota</taxon>
        <taxon>Alphaproteobacteria</taxon>
        <taxon>Hyphomicrobiales</taxon>
        <taxon>Rhizobiaceae</taxon>
        <taxon>Mycoplana</taxon>
    </lineage>
</organism>
<gene>
    <name evidence="2" type="ORF">GGQ64_004088</name>
</gene>
<accession>A0A7W6DFG6</accession>
<sequence>MPELVPMWPLLVTSVAIYYFYRWVVTDLNGR</sequence>
<evidence type="ECO:0000313" key="2">
    <source>
        <dbReference type="EMBL" id="MBB3978853.1"/>
    </source>
</evidence>
<dbReference type="Proteomes" id="UP000574761">
    <property type="component" value="Unassembled WGS sequence"/>
</dbReference>
<evidence type="ECO:0000256" key="1">
    <source>
        <dbReference type="SAM" id="Phobius"/>
    </source>
</evidence>
<keyword evidence="1" id="KW-0472">Membrane</keyword>
<protein>
    <submittedName>
        <fullName evidence="2">Uncharacterized protein</fullName>
    </submittedName>
</protein>
<dbReference type="EMBL" id="JACIEE010000008">
    <property type="protein sequence ID" value="MBB3978853.1"/>
    <property type="molecule type" value="Genomic_DNA"/>
</dbReference>
<comment type="caution">
    <text evidence="2">The sequence shown here is derived from an EMBL/GenBank/DDBJ whole genome shotgun (WGS) entry which is preliminary data.</text>
</comment>